<protein>
    <recommendedName>
        <fullName evidence="3">Prolamin-like domain-containing protein</fullName>
    </recommendedName>
</protein>
<evidence type="ECO:0000313" key="5">
    <source>
        <dbReference type="Proteomes" id="UP001152484"/>
    </source>
</evidence>
<comment type="caution">
    <text evidence="4">The sequence shown here is derived from an EMBL/GenBank/DDBJ whole genome shotgun (WGS) entry which is preliminary data.</text>
</comment>
<organism evidence="4 5">
    <name type="scientific">Cuscuta europaea</name>
    <name type="common">European dodder</name>
    <dbReference type="NCBI Taxonomy" id="41803"/>
    <lineage>
        <taxon>Eukaryota</taxon>
        <taxon>Viridiplantae</taxon>
        <taxon>Streptophyta</taxon>
        <taxon>Embryophyta</taxon>
        <taxon>Tracheophyta</taxon>
        <taxon>Spermatophyta</taxon>
        <taxon>Magnoliopsida</taxon>
        <taxon>eudicotyledons</taxon>
        <taxon>Gunneridae</taxon>
        <taxon>Pentapetalae</taxon>
        <taxon>asterids</taxon>
        <taxon>lamiids</taxon>
        <taxon>Solanales</taxon>
        <taxon>Convolvulaceae</taxon>
        <taxon>Cuscuteae</taxon>
        <taxon>Cuscuta</taxon>
        <taxon>Cuscuta subgen. Cuscuta</taxon>
    </lineage>
</organism>
<sequence>MSLTLVISLMPQNGNSEQTSGPAASPAPLAGEHKSQHQRYIDSLPKNVTEFLDNCTDHMVLECAEEVINAILLMGSISDACCTDLVSMGVECHTSLVKLFVNSPLHKANAPTIIANSQRIFDDCTIVDRKCRYGNTQ</sequence>
<keyword evidence="1" id="KW-0732">Signal</keyword>
<dbReference type="EMBL" id="CAMAPE010000010">
    <property type="protein sequence ID" value="CAH9076613.1"/>
    <property type="molecule type" value="Genomic_DNA"/>
</dbReference>
<name>A0A9P1E3H7_CUSEU</name>
<dbReference type="PANTHER" id="PTHR31951:SF22">
    <property type="entry name" value="ECA1 GAMETOGENESIS RELATED FAMILY"/>
    <property type="match status" value="1"/>
</dbReference>
<evidence type="ECO:0000256" key="2">
    <source>
        <dbReference type="SAM" id="MobiDB-lite"/>
    </source>
</evidence>
<dbReference type="OrthoDB" id="1368054at2759"/>
<dbReference type="AlphaFoldDB" id="A0A9P1E3H7"/>
<gene>
    <name evidence="4" type="ORF">CEURO_LOCUS5894</name>
</gene>
<feature type="compositionally biased region" description="Low complexity" evidence="2">
    <location>
        <begin position="20"/>
        <end position="30"/>
    </location>
</feature>
<dbReference type="PANTHER" id="PTHR31951">
    <property type="entry name" value="BIFUNCTIONAL INHIBITOR/LIPID-TRANSFER PROTEIN/SEED STORAGE 2S ALBUMIN SUPERFAMILY PROTEIN-RELATED"/>
    <property type="match status" value="1"/>
</dbReference>
<reference evidence="4" key="1">
    <citation type="submission" date="2022-07" db="EMBL/GenBank/DDBJ databases">
        <authorList>
            <person name="Macas J."/>
            <person name="Novak P."/>
            <person name="Neumann P."/>
        </authorList>
    </citation>
    <scope>NUCLEOTIDE SEQUENCE</scope>
</reference>
<dbReference type="Pfam" id="PF05617">
    <property type="entry name" value="Prolamin_like"/>
    <property type="match status" value="1"/>
</dbReference>
<feature type="domain" description="Prolamin-like" evidence="3">
    <location>
        <begin position="54"/>
        <end position="124"/>
    </location>
</feature>
<dbReference type="InterPro" id="IPR008502">
    <property type="entry name" value="Prolamin-like"/>
</dbReference>
<keyword evidence="5" id="KW-1185">Reference proteome</keyword>
<evidence type="ECO:0000256" key="1">
    <source>
        <dbReference type="ARBA" id="ARBA00022729"/>
    </source>
</evidence>
<proteinExistence type="predicted"/>
<accession>A0A9P1E3H7</accession>
<evidence type="ECO:0000259" key="3">
    <source>
        <dbReference type="Pfam" id="PF05617"/>
    </source>
</evidence>
<dbReference type="Proteomes" id="UP001152484">
    <property type="component" value="Unassembled WGS sequence"/>
</dbReference>
<evidence type="ECO:0000313" key="4">
    <source>
        <dbReference type="EMBL" id="CAH9076613.1"/>
    </source>
</evidence>
<feature type="region of interest" description="Disordered" evidence="2">
    <location>
        <begin position="12"/>
        <end position="32"/>
    </location>
</feature>